<keyword evidence="2" id="KW-1133">Transmembrane helix</keyword>
<organism evidence="3 4">
    <name type="scientific">Plantactinospora endophytica</name>
    <dbReference type="NCBI Taxonomy" id="673535"/>
    <lineage>
        <taxon>Bacteria</taxon>
        <taxon>Bacillati</taxon>
        <taxon>Actinomycetota</taxon>
        <taxon>Actinomycetes</taxon>
        <taxon>Micromonosporales</taxon>
        <taxon>Micromonosporaceae</taxon>
        <taxon>Plantactinospora</taxon>
    </lineage>
</organism>
<keyword evidence="4" id="KW-1185">Reference proteome</keyword>
<sequence>MDLLTAAAWGLVGSAVAEALNSYSMMRPTTESRGRWQWPWRDRRDRPIILFAIFLRTAAATGVATAAFSGNLVDSAFALFVLGLASPLLIAKMFDQVRVLDSASTAPSLTTPAGFDQAERRVLAVMTEGVSYDESQISSAALMSPSELSTVVRNLVGKGALQEEAQSSEEPRYRLARPGAAGE</sequence>
<comment type="caution">
    <text evidence="3">The sequence shown here is derived from an EMBL/GenBank/DDBJ whole genome shotgun (WGS) entry which is preliminary data.</text>
</comment>
<name>A0ABQ4E0A6_9ACTN</name>
<evidence type="ECO:0000313" key="4">
    <source>
        <dbReference type="Proteomes" id="UP000646749"/>
    </source>
</evidence>
<protein>
    <recommendedName>
        <fullName evidence="5">MarR family transcriptional regulator</fullName>
    </recommendedName>
</protein>
<dbReference type="RefSeq" id="WP_203866617.1">
    <property type="nucleotide sequence ID" value="NZ_BONW01000013.1"/>
</dbReference>
<evidence type="ECO:0000313" key="3">
    <source>
        <dbReference type="EMBL" id="GIG88106.1"/>
    </source>
</evidence>
<feature type="region of interest" description="Disordered" evidence="1">
    <location>
        <begin position="162"/>
        <end position="183"/>
    </location>
</feature>
<feature type="transmembrane region" description="Helical" evidence="2">
    <location>
        <begin position="75"/>
        <end position="94"/>
    </location>
</feature>
<feature type="transmembrane region" description="Helical" evidence="2">
    <location>
        <begin position="47"/>
        <end position="69"/>
    </location>
</feature>
<accession>A0ABQ4E0A6</accession>
<feature type="transmembrane region" description="Helical" evidence="2">
    <location>
        <begin position="6"/>
        <end position="26"/>
    </location>
</feature>
<evidence type="ECO:0000256" key="1">
    <source>
        <dbReference type="SAM" id="MobiDB-lite"/>
    </source>
</evidence>
<dbReference type="Proteomes" id="UP000646749">
    <property type="component" value="Unassembled WGS sequence"/>
</dbReference>
<keyword evidence="2" id="KW-0812">Transmembrane</keyword>
<reference evidence="3 4" key="1">
    <citation type="submission" date="2021-01" db="EMBL/GenBank/DDBJ databases">
        <title>Whole genome shotgun sequence of Plantactinospora endophytica NBRC 110450.</title>
        <authorList>
            <person name="Komaki H."/>
            <person name="Tamura T."/>
        </authorList>
    </citation>
    <scope>NUCLEOTIDE SEQUENCE [LARGE SCALE GENOMIC DNA]</scope>
    <source>
        <strain evidence="3 4">NBRC 110450</strain>
    </source>
</reference>
<evidence type="ECO:0008006" key="5">
    <source>
        <dbReference type="Google" id="ProtNLM"/>
    </source>
</evidence>
<proteinExistence type="predicted"/>
<keyword evidence="2" id="KW-0472">Membrane</keyword>
<gene>
    <name evidence="3" type="ORF">Pen02_30420</name>
</gene>
<dbReference type="EMBL" id="BONW01000013">
    <property type="protein sequence ID" value="GIG88106.1"/>
    <property type="molecule type" value="Genomic_DNA"/>
</dbReference>
<evidence type="ECO:0000256" key="2">
    <source>
        <dbReference type="SAM" id="Phobius"/>
    </source>
</evidence>